<dbReference type="EMBL" id="LAZR01010023">
    <property type="protein sequence ID" value="KKM69237.1"/>
    <property type="molecule type" value="Genomic_DNA"/>
</dbReference>
<dbReference type="AlphaFoldDB" id="A0A0F9MJ37"/>
<gene>
    <name evidence="1" type="ORF">LCGC14_1452870</name>
</gene>
<comment type="caution">
    <text evidence="1">The sequence shown here is derived from an EMBL/GenBank/DDBJ whole genome shotgun (WGS) entry which is preliminary data.</text>
</comment>
<sequence>MFCPRINDECKGNRCAKWSAGNETCVDRLQVDYLAKYDALLAQYDWVMKMIKLSWDLEISRILKDPSVPEETREAIRHAENVEAVERLLRDNGIL</sequence>
<proteinExistence type="predicted"/>
<evidence type="ECO:0000313" key="1">
    <source>
        <dbReference type="EMBL" id="KKM69237.1"/>
    </source>
</evidence>
<protein>
    <submittedName>
        <fullName evidence="1">Uncharacterized protein</fullName>
    </submittedName>
</protein>
<name>A0A0F9MJ37_9ZZZZ</name>
<accession>A0A0F9MJ37</accession>
<reference evidence="1" key="1">
    <citation type="journal article" date="2015" name="Nature">
        <title>Complex archaea that bridge the gap between prokaryotes and eukaryotes.</title>
        <authorList>
            <person name="Spang A."/>
            <person name="Saw J.H."/>
            <person name="Jorgensen S.L."/>
            <person name="Zaremba-Niedzwiedzka K."/>
            <person name="Martijn J."/>
            <person name="Lind A.E."/>
            <person name="van Eijk R."/>
            <person name="Schleper C."/>
            <person name="Guy L."/>
            <person name="Ettema T.J."/>
        </authorList>
    </citation>
    <scope>NUCLEOTIDE SEQUENCE</scope>
</reference>
<organism evidence="1">
    <name type="scientific">marine sediment metagenome</name>
    <dbReference type="NCBI Taxonomy" id="412755"/>
    <lineage>
        <taxon>unclassified sequences</taxon>
        <taxon>metagenomes</taxon>
        <taxon>ecological metagenomes</taxon>
    </lineage>
</organism>